<reference evidence="2" key="2">
    <citation type="submission" date="2020-12" db="EMBL/GenBank/DDBJ databases">
        <authorList>
            <person name="Kanost M."/>
        </authorList>
    </citation>
    <scope>NUCLEOTIDE SEQUENCE</scope>
</reference>
<proteinExistence type="predicted"/>
<gene>
    <name evidence="2" type="ORF">O3G_MSEX009791</name>
</gene>
<feature type="chain" id="PRO_5037663868" evidence="1">
    <location>
        <begin position="17"/>
        <end position="126"/>
    </location>
</feature>
<reference evidence="2" key="1">
    <citation type="journal article" date="2016" name="Insect Biochem. Mol. Biol.">
        <title>Multifaceted biological insights from a draft genome sequence of the tobacco hornworm moth, Manduca sexta.</title>
        <authorList>
            <person name="Kanost M.R."/>
            <person name="Arrese E.L."/>
            <person name="Cao X."/>
            <person name="Chen Y.R."/>
            <person name="Chellapilla S."/>
            <person name="Goldsmith M.R."/>
            <person name="Grosse-Wilde E."/>
            <person name="Heckel D.G."/>
            <person name="Herndon N."/>
            <person name="Jiang H."/>
            <person name="Papanicolaou A."/>
            <person name="Qu J."/>
            <person name="Soulages J.L."/>
            <person name="Vogel H."/>
            <person name="Walters J."/>
            <person name="Waterhouse R.M."/>
            <person name="Ahn S.J."/>
            <person name="Almeida F.C."/>
            <person name="An C."/>
            <person name="Aqrawi P."/>
            <person name="Bretschneider A."/>
            <person name="Bryant W.B."/>
            <person name="Bucks S."/>
            <person name="Chao H."/>
            <person name="Chevignon G."/>
            <person name="Christen J.M."/>
            <person name="Clarke D.F."/>
            <person name="Dittmer N.T."/>
            <person name="Ferguson L.C.F."/>
            <person name="Garavelou S."/>
            <person name="Gordon K.H.J."/>
            <person name="Gunaratna R.T."/>
            <person name="Han Y."/>
            <person name="Hauser F."/>
            <person name="He Y."/>
            <person name="Heidel-Fischer H."/>
            <person name="Hirsh A."/>
            <person name="Hu Y."/>
            <person name="Jiang H."/>
            <person name="Kalra D."/>
            <person name="Klinner C."/>
            <person name="Konig C."/>
            <person name="Kovar C."/>
            <person name="Kroll A.R."/>
            <person name="Kuwar S.S."/>
            <person name="Lee S.L."/>
            <person name="Lehman R."/>
            <person name="Li K."/>
            <person name="Li Z."/>
            <person name="Liang H."/>
            <person name="Lovelace S."/>
            <person name="Lu Z."/>
            <person name="Mansfield J.H."/>
            <person name="McCulloch K.J."/>
            <person name="Mathew T."/>
            <person name="Morton B."/>
            <person name="Muzny D.M."/>
            <person name="Neunemann D."/>
            <person name="Ongeri F."/>
            <person name="Pauchet Y."/>
            <person name="Pu L.L."/>
            <person name="Pyrousis I."/>
            <person name="Rao X.J."/>
            <person name="Redding A."/>
            <person name="Roesel C."/>
            <person name="Sanchez-Gracia A."/>
            <person name="Schaack S."/>
            <person name="Shukla A."/>
            <person name="Tetreau G."/>
            <person name="Wang Y."/>
            <person name="Xiong G.H."/>
            <person name="Traut W."/>
            <person name="Walsh T.K."/>
            <person name="Worley K.C."/>
            <person name="Wu D."/>
            <person name="Wu W."/>
            <person name="Wu Y.Q."/>
            <person name="Zhang X."/>
            <person name="Zou Z."/>
            <person name="Zucker H."/>
            <person name="Briscoe A.D."/>
            <person name="Burmester T."/>
            <person name="Clem R.J."/>
            <person name="Feyereisen R."/>
            <person name="Grimmelikhuijzen C.J.P."/>
            <person name="Hamodrakas S.J."/>
            <person name="Hansson B.S."/>
            <person name="Huguet E."/>
            <person name="Jermiin L.S."/>
            <person name="Lan Q."/>
            <person name="Lehman H.K."/>
            <person name="Lorenzen M."/>
            <person name="Merzendorfer H."/>
            <person name="Michalopoulos I."/>
            <person name="Morton D.B."/>
            <person name="Muthukrishnan S."/>
            <person name="Oakeshott J.G."/>
            <person name="Palmer W."/>
            <person name="Park Y."/>
            <person name="Passarelli A.L."/>
            <person name="Rozas J."/>
            <person name="Schwartz L.M."/>
            <person name="Smith W."/>
            <person name="Southgate A."/>
            <person name="Vilcinskas A."/>
            <person name="Vogt R."/>
            <person name="Wang P."/>
            <person name="Werren J."/>
            <person name="Yu X.Q."/>
            <person name="Zhou J.J."/>
            <person name="Brown S.J."/>
            <person name="Scherer S.E."/>
            <person name="Richards S."/>
            <person name="Blissard G.W."/>
        </authorList>
    </citation>
    <scope>NUCLEOTIDE SEQUENCE</scope>
</reference>
<keyword evidence="1" id="KW-0732">Signal</keyword>
<organism evidence="2 3">
    <name type="scientific">Manduca sexta</name>
    <name type="common">Tobacco hawkmoth</name>
    <name type="synonym">Tobacco hornworm</name>
    <dbReference type="NCBI Taxonomy" id="7130"/>
    <lineage>
        <taxon>Eukaryota</taxon>
        <taxon>Metazoa</taxon>
        <taxon>Ecdysozoa</taxon>
        <taxon>Arthropoda</taxon>
        <taxon>Hexapoda</taxon>
        <taxon>Insecta</taxon>
        <taxon>Pterygota</taxon>
        <taxon>Neoptera</taxon>
        <taxon>Endopterygota</taxon>
        <taxon>Lepidoptera</taxon>
        <taxon>Glossata</taxon>
        <taxon>Ditrysia</taxon>
        <taxon>Bombycoidea</taxon>
        <taxon>Sphingidae</taxon>
        <taxon>Sphinginae</taxon>
        <taxon>Sphingini</taxon>
        <taxon>Manduca</taxon>
    </lineage>
</organism>
<comment type="caution">
    <text evidence="2">The sequence shown here is derived from an EMBL/GenBank/DDBJ whole genome shotgun (WGS) entry which is preliminary data.</text>
</comment>
<accession>A0A922CSA4</accession>
<feature type="signal peptide" evidence="1">
    <location>
        <begin position="1"/>
        <end position="16"/>
    </location>
</feature>
<evidence type="ECO:0000313" key="3">
    <source>
        <dbReference type="Proteomes" id="UP000791440"/>
    </source>
</evidence>
<keyword evidence="3" id="KW-1185">Reference proteome</keyword>
<dbReference type="Proteomes" id="UP000791440">
    <property type="component" value="Unassembled WGS sequence"/>
</dbReference>
<dbReference type="AlphaFoldDB" id="A0A922CSA4"/>
<dbReference type="EMBL" id="JH668514">
    <property type="protein sequence ID" value="KAG6456499.1"/>
    <property type="molecule type" value="Genomic_DNA"/>
</dbReference>
<protein>
    <submittedName>
        <fullName evidence="2">Uncharacterized protein</fullName>
    </submittedName>
</protein>
<evidence type="ECO:0000313" key="2">
    <source>
        <dbReference type="EMBL" id="KAG6456499.1"/>
    </source>
</evidence>
<name>A0A922CSA4_MANSE</name>
<evidence type="ECO:0000256" key="1">
    <source>
        <dbReference type="SAM" id="SignalP"/>
    </source>
</evidence>
<sequence length="126" mass="13859">MKTFVILFALMAMAAAQGSVNFVDEADNNQQDSGRRGYRPQPAENRLTVTNNGCGVYVVESTHNQGNTITVHPHDGQGSGSVIQIGSSQGCGNGMYITSNFVCFQGLHYRRILFCRLMYIKYTKVS</sequence>